<dbReference type="EnsemblPlants" id="KQK94837">
    <property type="protein sequence ID" value="KQK94837"/>
    <property type="gene ID" value="SETIT_027093mg"/>
</dbReference>
<evidence type="ECO:0000313" key="1">
    <source>
        <dbReference type="EnsemblPlants" id="KQK94837"/>
    </source>
</evidence>
<proteinExistence type="predicted"/>
<keyword evidence="2" id="KW-1185">Reference proteome</keyword>
<dbReference type="Proteomes" id="UP000004995">
    <property type="component" value="Unassembled WGS sequence"/>
</dbReference>
<organism evidence="1 2">
    <name type="scientific">Setaria italica</name>
    <name type="common">Foxtail millet</name>
    <name type="synonym">Panicum italicum</name>
    <dbReference type="NCBI Taxonomy" id="4555"/>
    <lineage>
        <taxon>Eukaryota</taxon>
        <taxon>Viridiplantae</taxon>
        <taxon>Streptophyta</taxon>
        <taxon>Embryophyta</taxon>
        <taxon>Tracheophyta</taxon>
        <taxon>Spermatophyta</taxon>
        <taxon>Magnoliopsida</taxon>
        <taxon>Liliopsida</taxon>
        <taxon>Poales</taxon>
        <taxon>Poaceae</taxon>
        <taxon>PACMAD clade</taxon>
        <taxon>Panicoideae</taxon>
        <taxon>Panicodae</taxon>
        <taxon>Paniceae</taxon>
        <taxon>Cenchrinae</taxon>
        <taxon>Setaria</taxon>
    </lineage>
</organism>
<dbReference type="AlphaFoldDB" id="K3ZKI7"/>
<dbReference type="EMBL" id="AGNK02005013">
    <property type="status" value="NOT_ANNOTATED_CDS"/>
    <property type="molecule type" value="Genomic_DNA"/>
</dbReference>
<evidence type="ECO:0000313" key="2">
    <source>
        <dbReference type="Proteomes" id="UP000004995"/>
    </source>
</evidence>
<dbReference type="InParanoid" id="K3ZKI7"/>
<name>K3ZKI7_SETIT</name>
<protein>
    <submittedName>
        <fullName evidence="1">Uncharacterized protein</fullName>
    </submittedName>
</protein>
<sequence length="92" mass="10631">MNHAGFFPQATVVRFSGYVPTRVRTRSAEFQIRLTLYGLPNSFHYDLLRVYDRIIEIRILLVLIDRLPDDHAAYLLHYVELEEAPRGRGGSG</sequence>
<accession>K3ZKI7</accession>
<reference evidence="1" key="2">
    <citation type="submission" date="2018-08" db="UniProtKB">
        <authorList>
            <consortium name="EnsemblPlants"/>
        </authorList>
    </citation>
    <scope>IDENTIFICATION</scope>
    <source>
        <strain evidence="1">Yugu1</strain>
    </source>
</reference>
<reference evidence="2" key="1">
    <citation type="journal article" date="2012" name="Nat. Biotechnol.">
        <title>Reference genome sequence of the model plant Setaria.</title>
        <authorList>
            <person name="Bennetzen J.L."/>
            <person name="Schmutz J."/>
            <person name="Wang H."/>
            <person name="Percifield R."/>
            <person name="Hawkins J."/>
            <person name="Pontaroli A.C."/>
            <person name="Estep M."/>
            <person name="Feng L."/>
            <person name="Vaughn J.N."/>
            <person name="Grimwood J."/>
            <person name="Jenkins J."/>
            <person name="Barry K."/>
            <person name="Lindquist E."/>
            <person name="Hellsten U."/>
            <person name="Deshpande S."/>
            <person name="Wang X."/>
            <person name="Wu X."/>
            <person name="Mitros T."/>
            <person name="Triplett J."/>
            <person name="Yang X."/>
            <person name="Ye C.Y."/>
            <person name="Mauro-Herrera M."/>
            <person name="Wang L."/>
            <person name="Li P."/>
            <person name="Sharma M."/>
            <person name="Sharma R."/>
            <person name="Ronald P.C."/>
            <person name="Panaud O."/>
            <person name="Kellogg E.A."/>
            <person name="Brutnell T.P."/>
            <person name="Doust A.N."/>
            <person name="Tuskan G.A."/>
            <person name="Rokhsar D."/>
            <person name="Devos K.M."/>
        </authorList>
    </citation>
    <scope>NUCLEOTIDE SEQUENCE [LARGE SCALE GENOMIC DNA]</scope>
    <source>
        <strain evidence="2">cv. Yugu1</strain>
    </source>
</reference>
<dbReference type="HOGENOM" id="CLU_2417415_0_0_1"/>
<dbReference type="Gramene" id="KQK94837">
    <property type="protein sequence ID" value="KQK94837"/>
    <property type="gene ID" value="SETIT_027093mg"/>
</dbReference>